<reference evidence="1 2" key="1">
    <citation type="submission" date="2014-04" db="EMBL/GenBank/DDBJ databases">
        <authorList>
            <consortium name="DOE Joint Genome Institute"/>
            <person name="Kuo A."/>
            <person name="Tarkka M."/>
            <person name="Buscot F."/>
            <person name="Kohler A."/>
            <person name="Nagy L.G."/>
            <person name="Floudas D."/>
            <person name="Copeland A."/>
            <person name="Barry K.W."/>
            <person name="Cichocki N."/>
            <person name="Veneault-Fourrey C."/>
            <person name="LaButti K."/>
            <person name="Lindquist E.A."/>
            <person name="Lipzen A."/>
            <person name="Lundell T."/>
            <person name="Morin E."/>
            <person name="Murat C."/>
            <person name="Sun H."/>
            <person name="Tunlid A."/>
            <person name="Henrissat B."/>
            <person name="Grigoriev I.V."/>
            <person name="Hibbett D.S."/>
            <person name="Martin F."/>
            <person name="Nordberg H.P."/>
            <person name="Cantor M.N."/>
            <person name="Hua S.X."/>
        </authorList>
    </citation>
    <scope>NUCLEOTIDE SEQUENCE [LARGE SCALE GENOMIC DNA]</scope>
    <source>
        <strain evidence="1 2">F 1598</strain>
    </source>
</reference>
<evidence type="ECO:0000313" key="1">
    <source>
        <dbReference type="EMBL" id="KIM88276.1"/>
    </source>
</evidence>
<name>A0A0C3GCA5_PILCF</name>
<accession>A0A0C3GCA5</accession>
<organism evidence="1 2">
    <name type="scientific">Piloderma croceum (strain F 1598)</name>
    <dbReference type="NCBI Taxonomy" id="765440"/>
    <lineage>
        <taxon>Eukaryota</taxon>
        <taxon>Fungi</taxon>
        <taxon>Dikarya</taxon>
        <taxon>Basidiomycota</taxon>
        <taxon>Agaricomycotina</taxon>
        <taxon>Agaricomycetes</taxon>
        <taxon>Agaricomycetidae</taxon>
        <taxon>Atheliales</taxon>
        <taxon>Atheliaceae</taxon>
        <taxon>Piloderma</taxon>
    </lineage>
</organism>
<proteinExistence type="predicted"/>
<dbReference type="Proteomes" id="UP000054166">
    <property type="component" value="Unassembled WGS sequence"/>
</dbReference>
<evidence type="ECO:0000313" key="2">
    <source>
        <dbReference type="Proteomes" id="UP000054166"/>
    </source>
</evidence>
<sequence>MKFLNAKTLLLPYNERVRCSIHYLLCAPRPELTSFCHASALKFPIFKRSHQLRRCLCTVFSSWPWAPCVRLRILPSHHHGEYVCPLVYTSCS</sequence>
<protein>
    <submittedName>
        <fullName evidence="1">Uncharacterized protein</fullName>
    </submittedName>
</protein>
<dbReference type="InParanoid" id="A0A0C3GCA5"/>
<gene>
    <name evidence="1" type="ORF">PILCRDRAFT_252803</name>
</gene>
<dbReference type="EMBL" id="KN832977">
    <property type="protein sequence ID" value="KIM88276.1"/>
    <property type="molecule type" value="Genomic_DNA"/>
</dbReference>
<dbReference type="HOGENOM" id="CLU_2414071_0_0_1"/>
<keyword evidence="2" id="KW-1185">Reference proteome</keyword>
<dbReference type="AlphaFoldDB" id="A0A0C3GCA5"/>
<reference evidence="2" key="2">
    <citation type="submission" date="2015-01" db="EMBL/GenBank/DDBJ databases">
        <title>Evolutionary Origins and Diversification of the Mycorrhizal Mutualists.</title>
        <authorList>
            <consortium name="DOE Joint Genome Institute"/>
            <consortium name="Mycorrhizal Genomics Consortium"/>
            <person name="Kohler A."/>
            <person name="Kuo A."/>
            <person name="Nagy L.G."/>
            <person name="Floudas D."/>
            <person name="Copeland A."/>
            <person name="Barry K.W."/>
            <person name="Cichocki N."/>
            <person name="Veneault-Fourrey C."/>
            <person name="LaButti K."/>
            <person name="Lindquist E.A."/>
            <person name="Lipzen A."/>
            <person name="Lundell T."/>
            <person name="Morin E."/>
            <person name="Murat C."/>
            <person name="Riley R."/>
            <person name="Ohm R."/>
            <person name="Sun H."/>
            <person name="Tunlid A."/>
            <person name="Henrissat B."/>
            <person name="Grigoriev I.V."/>
            <person name="Hibbett D.S."/>
            <person name="Martin F."/>
        </authorList>
    </citation>
    <scope>NUCLEOTIDE SEQUENCE [LARGE SCALE GENOMIC DNA]</scope>
    <source>
        <strain evidence="2">F 1598</strain>
    </source>
</reference>